<sequence length="889" mass="98537">MQAFAPLSVHAPPNFRSLPVELTRYTLDNGLTVLLQPTATAPVVACNVWVGVGSADEEPFEAGLAHVHEHMLFKGTERRSVGELAREIESAGGHINAFTSFDQTCYYVVMSSRFMETGLDILSDAIRNSSFDAEELGRELEVIQEEIKRGEDNPSRVATQQLFETAYTTHPYRLPVIGTSESVDSFDRDAVHAFFKKHYVPSNMAVVLAGDFEIDEAKALVERYFGDFDGYDYSAVVRPSEPAQQGVRVSARQRDIQQNHLRVAFHIPEAVHEDIPALDVLSIILGYGDAAHLYRVIEREEELVNAIYASAYSPREAGLFFIGADFQLDAARSETAPDHVLKRVLEETFRFGEVAPNQVDVERARTLLESQAIYGKQTIEGLAMKIGHYQMVAGDPEFEQLYYQRLRQVTPADVQRVAKTYLRLDNTSVALLSPSSEPAIGEEALVKSAQEAHARVQHEVVDAGATADDEGFVRVEIPDGPTLIVQVDRSVETFSMRALTLGGLRYETPESAGLNQILAELLTEGTEERSSLALAREVESMAASIGGLAGRNSFGLGMTGLTRFFDRCFDIFADVLNGATLPDEEFERVRKLQLQKLRARQDQPGAVNYELFARTFFGDHPYAYPILGTEESLTQLTAQQLRDYLAERRNPGQLVISVVGDVDIDHTVALVERYFVRPHSASVKMPAIAPAPSFEQPMLVSLPLEKEQAHIIAGFPAPLLGSPEADALELIDAVLSGQGGRLFYELRDRQSLAYSVFASAIVGLDASAFTVRIGTSPEKIEQAVLGIREQIERLRTEPPTEDEIARAKRYLIGNHDIGLQRNSARAMTFGLDELYRLGYRRSLDYGDRLSALSAEDLNRVIETYLDPQKMVVAITHPSEVQIDPDLLKG</sequence>
<evidence type="ECO:0000313" key="4">
    <source>
        <dbReference type="EMBL" id="TXD33065.1"/>
    </source>
</evidence>
<dbReference type="EMBL" id="VOSL01000101">
    <property type="protein sequence ID" value="TXD33065.1"/>
    <property type="molecule type" value="Genomic_DNA"/>
</dbReference>
<dbReference type="OrthoDB" id="9811314at2"/>
<evidence type="ECO:0000256" key="1">
    <source>
        <dbReference type="ARBA" id="ARBA00007261"/>
    </source>
</evidence>
<dbReference type="GO" id="GO:0046872">
    <property type="term" value="F:metal ion binding"/>
    <property type="evidence" value="ECO:0007669"/>
    <property type="project" value="InterPro"/>
</dbReference>
<dbReference type="PANTHER" id="PTHR11851:SF49">
    <property type="entry name" value="MITOCHONDRIAL-PROCESSING PEPTIDASE SUBUNIT ALPHA"/>
    <property type="match status" value="1"/>
</dbReference>
<dbReference type="PANTHER" id="PTHR11851">
    <property type="entry name" value="METALLOPROTEASE"/>
    <property type="match status" value="1"/>
</dbReference>
<feature type="domain" description="Peptidase M16 N-terminal" evidence="2">
    <location>
        <begin position="33"/>
        <end position="179"/>
    </location>
</feature>
<comment type="similarity">
    <text evidence="1">Belongs to the peptidase M16 family.</text>
</comment>
<organism evidence="4 5">
    <name type="scientific">Lujinxingia vulgaris</name>
    <dbReference type="NCBI Taxonomy" id="2600176"/>
    <lineage>
        <taxon>Bacteria</taxon>
        <taxon>Deltaproteobacteria</taxon>
        <taxon>Bradymonadales</taxon>
        <taxon>Lujinxingiaceae</taxon>
        <taxon>Lujinxingia</taxon>
    </lineage>
</organism>
<dbReference type="SUPFAM" id="SSF63411">
    <property type="entry name" value="LuxS/MPP-like metallohydrolase"/>
    <property type="match status" value="4"/>
</dbReference>
<evidence type="ECO:0000313" key="5">
    <source>
        <dbReference type="Proteomes" id="UP000321046"/>
    </source>
</evidence>
<dbReference type="InterPro" id="IPR007863">
    <property type="entry name" value="Peptidase_M16_C"/>
</dbReference>
<name>A0A5C6WVS6_9DELT</name>
<dbReference type="Gene3D" id="3.30.830.10">
    <property type="entry name" value="Metalloenzyme, LuxS/M16 peptidase-like"/>
    <property type="match status" value="4"/>
</dbReference>
<evidence type="ECO:0000259" key="3">
    <source>
        <dbReference type="Pfam" id="PF05193"/>
    </source>
</evidence>
<proteinExistence type="inferred from homology"/>
<feature type="domain" description="Peptidase M16 C-terminal" evidence="3">
    <location>
        <begin position="636"/>
        <end position="810"/>
    </location>
</feature>
<feature type="domain" description="Peptidase M16 C-terminal" evidence="3">
    <location>
        <begin position="185"/>
        <end position="367"/>
    </location>
</feature>
<dbReference type="AlphaFoldDB" id="A0A5C6WVS6"/>
<evidence type="ECO:0000259" key="2">
    <source>
        <dbReference type="Pfam" id="PF00675"/>
    </source>
</evidence>
<accession>A0A5C6WVS6</accession>
<dbReference type="InterPro" id="IPR011765">
    <property type="entry name" value="Pept_M16_N"/>
</dbReference>
<feature type="domain" description="Peptidase M16 N-terminal" evidence="2">
    <location>
        <begin position="502"/>
        <end position="629"/>
    </location>
</feature>
<dbReference type="InterPro" id="IPR050361">
    <property type="entry name" value="MPP/UQCRC_Complex"/>
</dbReference>
<dbReference type="Pfam" id="PF00675">
    <property type="entry name" value="Peptidase_M16"/>
    <property type="match status" value="2"/>
</dbReference>
<dbReference type="Proteomes" id="UP000321046">
    <property type="component" value="Unassembled WGS sequence"/>
</dbReference>
<gene>
    <name evidence="4" type="ORF">FRC96_16195</name>
</gene>
<reference evidence="4 5" key="1">
    <citation type="submission" date="2019-08" db="EMBL/GenBank/DDBJ databases">
        <title>Bradymonadales sp. TMQ2.</title>
        <authorList>
            <person name="Liang Q."/>
        </authorList>
    </citation>
    <scope>NUCLEOTIDE SEQUENCE [LARGE SCALE GENOMIC DNA]</scope>
    <source>
        <strain evidence="4 5">TMQ2</strain>
    </source>
</reference>
<dbReference type="Pfam" id="PF05193">
    <property type="entry name" value="Peptidase_M16_C"/>
    <property type="match status" value="2"/>
</dbReference>
<protein>
    <submittedName>
        <fullName evidence="4">Insulinase family protein</fullName>
    </submittedName>
</protein>
<dbReference type="InterPro" id="IPR011249">
    <property type="entry name" value="Metalloenz_LuxS/M16"/>
</dbReference>
<comment type="caution">
    <text evidence="4">The sequence shown here is derived from an EMBL/GenBank/DDBJ whole genome shotgun (WGS) entry which is preliminary data.</text>
</comment>